<accession>A0A8J2NYE0</accession>
<reference evidence="10" key="1">
    <citation type="submission" date="2021-06" db="EMBL/GenBank/DDBJ databases">
        <authorList>
            <person name="Hodson N. C."/>
            <person name="Mongue J. A."/>
            <person name="Jaron S. K."/>
        </authorList>
    </citation>
    <scope>NUCLEOTIDE SEQUENCE</scope>
</reference>
<keyword evidence="2" id="KW-0479">Metal-binding</keyword>
<dbReference type="Pfam" id="PF01412">
    <property type="entry name" value="ArfGap"/>
    <property type="match status" value="1"/>
</dbReference>
<dbReference type="Proteomes" id="UP000708208">
    <property type="component" value="Unassembled WGS sequence"/>
</dbReference>
<dbReference type="PROSITE" id="PS50115">
    <property type="entry name" value="ARFGAP"/>
    <property type="match status" value="1"/>
</dbReference>
<dbReference type="PROSITE" id="PS50088">
    <property type="entry name" value="ANK_REPEAT"/>
    <property type="match status" value="1"/>
</dbReference>
<gene>
    <name evidence="10" type="ORF">AFUS01_LOCUS13999</name>
</gene>
<evidence type="ECO:0008006" key="12">
    <source>
        <dbReference type="Google" id="ProtNLM"/>
    </source>
</evidence>
<dbReference type="FunFam" id="1.10.220.150:FF:000009">
    <property type="entry name" value="stromal membrane-associated protein 1 isoform X1"/>
    <property type="match status" value="1"/>
</dbReference>
<dbReference type="InterPro" id="IPR045258">
    <property type="entry name" value="ACAP1/2/3-like"/>
</dbReference>
<feature type="domain" description="Arf-GAP" evidence="9">
    <location>
        <begin position="407"/>
        <end position="532"/>
    </location>
</feature>
<evidence type="ECO:0000256" key="2">
    <source>
        <dbReference type="ARBA" id="ARBA00022723"/>
    </source>
</evidence>
<feature type="repeat" description="ANK" evidence="5">
    <location>
        <begin position="688"/>
        <end position="720"/>
    </location>
</feature>
<dbReference type="PROSITE" id="PS50003">
    <property type="entry name" value="PH_DOMAIN"/>
    <property type="match status" value="1"/>
</dbReference>
<dbReference type="AlphaFoldDB" id="A0A8J2NYE0"/>
<dbReference type="Pfam" id="PF16746">
    <property type="entry name" value="BAR_3"/>
    <property type="match status" value="1"/>
</dbReference>
<proteinExistence type="predicted"/>
<dbReference type="CDD" id="cd13250">
    <property type="entry name" value="PH_ACAP"/>
    <property type="match status" value="1"/>
</dbReference>
<dbReference type="SMART" id="SM00233">
    <property type="entry name" value="PH"/>
    <property type="match status" value="1"/>
</dbReference>
<evidence type="ECO:0000313" key="11">
    <source>
        <dbReference type="Proteomes" id="UP000708208"/>
    </source>
</evidence>
<evidence type="ECO:0000256" key="5">
    <source>
        <dbReference type="PROSITE-ProRule" id="PRU00023"/>
    </source>
</evidence>
<feature type="region of interest" description="Disordered" evidence="7">
    <location>
        <begin position="378"/>
        <end position="397"/>
    </location>
</feature>
<dbReference type="GO" id="GO:0008270">
    <property type="term" value="F:zinc ion binding"/>
    <property type="evidence" value="ECO:0007669"/>
    <property type="project" value="UniProtKB-KW"/>
</dbReference>
<sequence length="837" mass="93156">MKGKKLISNPDNPLNMKPVIDFGECVRDSPKFRSNLEEQMNNVDNLDGKLEKLLKTSNVMIESGKSFLNCQHSFYNSLSEVSVHFRHDPQVYSSFSKCSSGLIELAKFHSTLLDQINRAICKNIGDFLRKELRACKETRSYLEKLQTEYDGALNRNSAIPKGKNMEADEAMNAVNTARANFRSGAVDICYQLTCFQQKKRFEILDNILSVINAHKTFFHQGSDYFKDTEPALKNLSSELSEMRSRAARDANSLLDNRGVLIHQTPEYISGGYPGCIMQGYLFRRGSAKTFKSWKRRWFELLDKGQLTYRKRNEEHPTIMEEDLRICLVRPMAECDRRFCFELISPNKTHILQADGEEVFQAWVAALQASISSAIHNSPATRYHEDSSPPSTKNNSATDLLKLSSEKARVVESILKVDGNHFCCDCGAPDPEWASVNLGITLCIECSGIHRSLGVHHSKVKSLKLDTWENGLLKVMGELGNNLVNRIYLAKADVVNTLGVERATPECSRDVRETWIKVKYVDKAFVNPPKLSTDGKPKMIRRWSVKKPIRRRRIPSGSSSPGRVVEGIADASSLLMDIETKLLEDLELGNSESESNKSLQSKETYGASNSDGVFVFGSDLPPSQTDIVNHLVDDEESSGETDHKEIDESVDTLDANILLYKAARVANLGVMCEAMALGADKNWINVNDEGCTPLHQAVLGGSVTACEFLILNGARINAVDGKCRTPIYLATQKGHTGQVCLFLRNRAGHHLADNDGRTPLDVAITAEHADIVTLLRLAQMDEEMRIGEATQSDDTFQEIVRDIAQRAYDGQESPSTTSSDVPLQGISSGISVPNLHVT</sequence>
<keyword evidence="5" id="KW-0040">ANK repeat</keyword>
<dbReference type="InterPro" id="IPR002110">
    <property type="entry name" value="Ankyrin_rpt"/>
</dbReference>
<dbReference type="PROSITE" id="PS50297">
    <property type="entry name" value="ANK_REP_REGION"/>
    <property type="match status" value="1"/>
</dbReference>
<dbReference type="PANTHER" id="PTHR23180:SF399">
    <property type="entry name" value="BLOWN FUSE, ISOFORM A-RELATED"/>
    <property type="match status" value="1"/>
</dbReference>
<evidence type="ECO:0000256" key="6">
    <source>
        <dbReference type="PROSITE-ProRule" id="PRU00288"/>
    </source>
</evidence>
<feature type="domain" description="PH" evidence="8">
    <location>
        <begin position="274"/>
        <end position="371"/>
    </location>
</feature>
<evidence type="ECO:0000256" key="7">
    <source>
        <dbReference type="SAM" id="MobiDB-lite"/>
    </source>
</evidence>
<dbReference type="OrthoDB" id="10070851at2759"/>
<evidence type="ECO:0000256" key="3">
    <source>
        <dbReference type="ARBA" id="ARBA00022771"/>
    </source>
</evidence>
<organism evidence="10 11">
    <name type="scientific">Allacma fusca</name>
    <dbReference type="NCBI Taxonomy" id="39272"/>
    <lineage>
        <taxon>Eukaryota</taxon>
        <taxon>Metazoa</taxon>
        <taxon>Ecdysozoa</taxon>
        <taxon>Arthropoda</taxon>
        <taxon>Hexapoda</taxon>
        <taxon>Collembola</taxon>
        <taxon>Symphypleona</taxon>
        <taxon>Sminthuridae</taxon>
        <taxon>Allacma</taxon>
    </lineage>
</organism>
<dbReference type="InterPro" id="IPR001849">
    <property type="entry name" value="PH_domain"/>
</dbReference>
<dbReference type="GO" id="GO:0005096">
    <property type="term" value="F:GTPase activator activity"/>
    <property type="evidence" value="ECO:0007669"/>
    <property type="project" value="UniProtKB-KW"/>
</dbReference>
<dbReference type="Pfam" id="PF00023">
    <property type="entry name" value="Ank"/>
    <property type="match status" value="1"/>
</dbReference>
<name>A0A8J2NYE0_9HEXA</name>
<dbReference type="EMBL" id="CAJVCH010116595">
    <property type="protein sequence ID" value="CAG7725014.1"/>
    <property type="molecule type" value="Genomic_DNA"/>
</dbReference>
<dbReference type="FunFam" id="2.30.29.30:FF:000384">
    <property type="entry name" value="Uncharacterized protein, isoform A"/>
    <property type="match status" value="1"/>
</dbReference>
<evidence type="ECO:0000256" key="1">
    <source>
        <dbReference type="ARBA" id="ARBA00022468"/>
    </source>
</evidence>
<dbReference type="Pfam" id="PF00169">
    <property type="entry name" value="PH"/>
    <property type="match status" value="1"/>
</dbReference>
<keyword evidence="4" id="KW-0862">Zinc</keyword>
<keyword evidence="11" id="KW-1185">Reference proteome</keyword>
<feature type="compositionally biased region" description="Polar residues" evidence="7">
    <location>
        <begin position="387"/>
        <end position="397"/>
    </location>
</feature>
<dbReference type="SMART" id="SM00105">
    <property type="entry name" value="ArfGap"/>
    <property type="match status" value="1"/>
</dbReference>
<dbReference type="PANTHER" id="PTHR23180">
    <property type="entry name" value="CENTAURIN/ARF"/>
    <property type="match status" value="1"/>
</dbReference>
<evidence type="ECO:0000259" key="8">
    <source>
        <dbReference type="PROSITE" id="PS50003"/>
    </source>
</evidence>
<evidence type="ECO:0000259" key="9">
    <source>
        <dbReference type="PROSITE" id="PS50115"/>
    </source>
</evidence>
<keyword evidence="1" id="KW-0343">GTPase activation</keyword>
<protein>
    <recommendedName>
        <fullName evidence="12">Arf-GAP with coiled-coil, ANK repeat and PH domain-containing protein 2</fullName>
    </recommendedName>
</protein>
<dbReference type="SMART" id="SM00248">
    <property type="entry name" value="ANK"/>
    <property type="match status" value="4"/>
</dbReference>
<dbReference type="InterPro" id="IPR001164">
    <property type="entry name" value="ArfGAP_dom"/>
</dbReference>
<keyword evidence="3 6" id="KW-0863">Zinc-finger</keyword>
<comment type="caution">
    <text evidence="10">The sequence shown here is derived from an EMBL/GenBank/DDBJ whole genome shotgun (WGS) entry which is preliminary data.</text>
</comment>
<dbReference type="InterPro" id="IPR004148">
    <property type="entry name" value="BAR_dom"/>
</dbReference>
<evidence type="ECO:0000313" key="10">
    <source>
        <dbReference type="EMBL" id="CAG7725014.1"/>
    </source>
</evidence>
<evidence type="ECO:0000256" key="4">
    <source>
        <dbReference type="ARBA" id="ARBA00022833"/>
    </source>
</evidence>
<dbReference type="GO" id="GO:0005737">
    <property type="term" value="C:cytoplasm"/>
    <property type="evidence" value="ECO:0007669"/>
    <property type="project" value="InterPro"/>
</dbReference>